<name>A0A7X6BCJ6_9SPHN</name>
<dbReference type="InterPro" id="IPR025166">
    <property type="entry name" value="Integrase_DNA_bind_dom"/>
</dbReference>
<protein>
    <recommendedName>
        <fullName evidence="1">Integrase DNA-binding domain-containing protein</fullName>
    </recommendedName>
</protein>
<proteinExistence type="predicted"/>
<dbReference type="InterPro" id="IPR038488">
    <property type="entry name" value="Integrase_DNA-bd_sf"/>
</dbReference>
<evidence type="ECO:0000313" key="3">
    <source>
        <dbReference type="Proteomes" id="UP000531251"/>
    </source>
</evidence>
<accession>A0A7X6BCJ6</accession>
<organism evidence="2 3">
    <name type="scientific">Sphingomonas trueperi</name>
    <dbReference type="NCBI Taxonomy" id="53317"/>
    <lineage>
        <taxon>Bacteria</taxon>
        <taxon>Pseudomonadati</taxon>
        <taxon>Pseudomonadota</taxon>
        <taxon>Alphaproteobacteria</taxon>
        <taxon>Sphingomonadales</taxon>
        <taxon>Sphingomonadaceae</taxon>
        <taxon>Sphingomonas</taxon>
    </lineage>
</organism>
<dbReference type="Pfam" id="PF13356">
    <property type="entry name" value="Arm-DNA-bind_3"/>
    <property type="match status" value="1"/>
</dbReference>
<reference evidence="2 3" key="1">
    <citation type="submission" date="2020-03" db="EMBL/GenBank/DDBJ databases">
        <title>Genomic Encyclopedia of Type Strains, Phase IV (KMG-IV): sequencing the most valuable type-strain genomes for metagenomic binning, comparative biology and taxonomic classification.</title>
        <authorList>
            <person name="Goeker M."/>
        </authorList>
    </citation>
    <scope>NUCLEOTIDE SEQUENCE [LARGE SCALE GENOMIC DNA]</scope>
    <source>
        <strain evidence="2 3">DSM 7225</strain>
    </source>
</reference>
<keyword evidence="3" id="KW-1185">Reference proteome</keyword>
<sequence>MLTDAAVRRVKPRDKAFKTQDMHGMYLLVQPGGDSVLAVGFRHDGKPGTVALGVYPNVYRKDRANARKIAYLALRGRLPASWNSSDAGDQT</sequence>
<feature type="domain" description="Integrase DNA-binding" evidence="1">
    <location>
        <begin position="2"/>
        <end position="71"/>
    </location>
</feature>
<evidence type="ECO:0000259" key="1">
    <source>
        <dbReference type="Pfam" id="PF13356"/>
    </source>
</evidence>
<dbReference type="RefSeq" id="WP_125976769.1">
    <property type="nucleotide sequence ID" value="NZ_BAAADY010000003.1"/>
</dbReference>
<dbReference type="AlphaFoldDB" id="A0A7X6BCJ6"/>
<gene>
    <name evidence="2" type="ORF">GGR89_002495</name>
</gene>
<dbReference type="Gene3D" id="3.30.160.390">
    <property type="entry name" value="Integrase, DNA-binding domain"/>
    <property type="match status" value="1"/>
</dbReference>
<evidence type="ECO:0000313" key="2">
    <source>
        <dbReference type="EMBL" id="NJB98164.1"/>
    </source>
</evidence>
<dbReference type="Proteomes" id="UP000531251">
    <property type="component" value="Unassembled WGS sequence"/>
</dbReference>
<comment type="caution">
    <text evidence="2">The sequence shown here is derived from an EMBL/GenBank/DDBJ whole genome shotgun (WGS) entry which is preliminary data.</text>
</comment>
<dbReference type="EMBL" id="JAATJB010000007">
    <property type="protein sequence ID" value="NJB98164.1"/>
    <property type="molecule type" value="Genomic_DNA"/>
</dbReference>